<proteinExistence type="predicted"/>
<name>A0A4S3PQK0_9BACI</name>
<evidence type="ECO:0000313" key="1">
    <source>
        <dbReference type="EMBL" id="THE11889.1"/>
    </source>
</evidence>
<evidence type="ECO:0000313" key="2">
    <source>
        <dbReference type="Proteomes" id="UP000306477"/>
    </source>
</evidence>
<dbReference type="OrthoDB" id="7056088at2"/>
<dbReference type="RefSeq" id="WP_136380105.1">
    <property type="nucleotide sequence ID" value="NZ_SLUB01000023.1"/>
</dbReference>
<reference evidence="1 2" key="1">
    <citation type="journal article" date="2019" name="Indoor Air">
        <title>Impacts of indoor surface finishes on bacterial viability.</title>
        <authorList>
            <person name="Hu J."/>
            <person name="Maamar S.B."/>
            <person name="Glawe A.J."/>
            <person name="Gottel N."/>
            <person name="Gilbert J.A."/>
            <person name="Hartmann E.M."/>
        </authorList>
    </citation>
    <scope>NUCLEOTIDE SEQUENCE [LARGE SCALE GENOMIC DNA]</scope>
    <source>
        <strain evidence="1 2">AF060A6</strain>
    </source>
</reference>
<comment type="caution">
    <text evidence="1">The sequence shown here is derived from an EMBL/GenBank/DDBJ whole genome shotgun (WGS) entry which is preliminary data.</text>
</comment>
<dbReference type="Proteomes" id="UP000306477">
    <property type="component" value="Unassembled WGS sequence"/>
</dbReference>
<gene>
    <name evidence="1" type="ORF">E1I69_13485</name>
</gene>
<keyword evidence="2" id="KW-1185">Reference proteome</keyword>
<protein>
    <submittedName>
        <fullName evidence="1">Uncharacterized protein</fullName>
    </submittedName>
</protein>
<organism evidence="1 2">
    <name type="scientific">Bacillus timonensis</name>
    <dbReference type="NCBI Taxonomy" id="1033734"/>
    <lineage>
        <taxon>Bacteria</taxon>
        <taxon>Bacillati</taxon>
        <taxon>Bacillota</taxon>
        <taxon>Bacilli</taxon>
        <taxon>Bacillales</taxon>
        <taxon>Bacillaceae</taxon>
        <taxon>Bacillus</taxon>
    </lineage>
</organism>
<dbReference type="AlphaFoldDB" id="A0A4S3PQK0"/>
<dbReference type="EMBL" id="SLUB01000023">
    <property type="protein sequence ID" value="THE11889.1"/>
    <property type="molecule type" value="Genomic_DNA"/>
</dbReference>
<sequence>MGTKITTNENSLINYDSWNQVLCEHFFGKNNENNIVYLYVNENLVKRLGYKLGLNENQAMPSFCKSVRSYGRNEPDMVFDKAFIWGRKWYNQGQIGFPPFIGVLALTVLAATKMKGNRKIGIGAGNYYLRLRNLLELNGEGKPLYFEKTKTLWFYLTQWQKENKGRFGFTNVFRYGQAYIGYPMSQCLIKDADRQILYEFFYWAGLRPGLKVQANAIKEQLELFLSTKVNRLSRLFFNKNKGIQEGIIQALLFEYQNWNGTNNNVEPQGSLVEKHEKNKPKKYNLFLRIDEDKQSNFFNPKLKLGFFAIVDEDTVLEESIEKKELEGFMYNNNTFYKEVNSNQNHIIADKHSYSLFNSQLEFVFKGGNLFFFNRGTDIGINAWINRESVVKGKDHLVLFSSEVEKEIRSWVDLNGFLNKEISISNLSSFWKCLIIKIHEKEIIGSQFLENHFVFTQAQDKISLKDGLKVGNMEWLLDAPPQVSIVTSPKTTIYINDVPVFSLIDGEDTINFRNLHLIESKIYKIRFNDTEKTILLKNNHENLITFSDFKPKEYSDGNLKIAGTYIYDSLEDYPRPYKQRGYKAFLSTKDTNTTKVIPKFINAMPFNINRSYKDIGVTFSGNVTTVVRPIDLFFEYLTIRKEGNWESFLKGVKWCFGSQNIGLTSYKVRQKLSQLGFVEFIRDGDSNKYFWNVIPMSIAVMPSNDPLVYLTGGRTRESIDQLKNLTEGKIKLLQAIPLSQYEPLSIYLLGSTVESLKEFFNTLSINFNWGLDYFSYDLLRCLPTLNDYISNAREYPEPRGTNTYWVVKGWDLFSHSWIKDKDSPLKIYANSFGQYICLYKTSNNKTIKLERAIGKLYLAQQQRQRSLQYKNYELKVKQGYELPELYERVLTSCVGQCPIESNGYRVYRNVPHEVALSLAYKLGIEINYNK</sequence>
<accession>A0A4S3PQK0</accession>